<dbReference type="EMBL" id="KZ852128">
    <property type="protein sequence ID" value="RDH26639.1"/>
    <property type="molecule type" value="Genomic_DNA"/>
</dbReference>
<keyword evidence="1" id="KW-0812">Transmembrane</keyword>
<gene>
    <name evidence="2" type="ORF">BDQ94DRAFT_186477</name>
</gene>
<protein>
    <recommendedName>
        <fullName evidence="4">YhhN-like protein</fullName>
    </recommendedName>
</protein>
<keyword evidence="3" id="KW-1185">Reference proteome</keyword>
<feature type="transmembrane region" description="Helical" evidence="1">
    <location>
        <begin position="133"/>
        <end position="154"/>
    </location>
</feature>
<dbReference type="GeneID" id="38143513"/>
<feature type="transmembrane region" description="Helical" evidence="1">
    <location>
        <begin position="52"/>
        <end position="70"/>
    </location>
</feature>
<sequence>MVTIRIRGSDLLIITLRIFTLIYLTFFSANYFYNFITLPLDQVQNAFPDALVLLSFFIAASILSVLSIQARLNHGTVHLEQAAVITFLAIADASFIYIQFHHDKWIILFYASILLIMATQCLSHCLNIQDGIFFNFASICLTHGILTLIPAIHASLWSSACRQSMLASYLIFMALNATGCLSFLFQIPDRFGFAGSSKLVLHLCTAMGTVYLFNALLDAVNAGNGTELDGCRRSFW</sequence>
<evidence type="ECO:0000256" key="1">
    <source>
        <dbReference type="SAM" id="Phobius"/>
    </source>
</evidence>
<dbReference type="Proteomes" id="UP000253729">
    <property type="component" value="Unassembled WGS sequence"/>
</dbReference>
<organism evidence="2 3">
    <name type="scientific">Aspergillus welwitschiae</name>
    <dbReference type="NCBI Taxonomy" id="1341132"/>
    <lineage>
        <taxon>Eukaryota</taxon>
        <taxon>Fungi</taxon>
        <taxon>Dikarya</taxon>
        <taxon>Ascomycota</taxon>
        <taxon>Pezizomycotina</taxon>
        <taxon>Eurotiomycetes</taxon>
        <taxon>Eurotiomycetidae</taxon>
        <taxon>Eurotiales</taxon>
        <taxon>Aspergillaceae</taxon>
        <taxon>Aspergillus</taxon>
        <taxon>Aspergillus subgen. Circumdati</taxon>
    </lineage>
</organism>
<feature type="transmembrane region" description="Helical" evidence="1">
    <location>
        <begin position="106"/>
        <end position="126"/>
    </location>
</feature>
<name>A0A3F3PI81_9EURO</name>
<keyword evidence="1" id="KW-0472">Membrane</keyword>
<feature type="transmembrane region" description="Helical" evidence="1">
    <location>
        <begin position="166"/>
        <end position="187"/>
    </location>
</feature>
<accession>A0A3F3PI81</accession>
<feature type="transmembrane region" description="Helical" evidence="1">
    <location>
        <begin position="12"/>
        <end position="32"/>
    </location>
</feature>
<dbReference type="STRING" id="1341132.A0A3F3PI81"/>
<dbReference type="AlphaFoldDB" id="A0A3F3PI81"/>
<feature type="transmembrane region" description="Helical" evidence="1">
    <location>
        <begin position="82"/>
        <end position="100"/>
    </location>
</feature>
<evidence type="ECO:0000313" key="2">
    <source>
        <dbReference type="EMBL" id="RDH26639.1"/>
    </source>
</evidence>
<evidence type="ECO:0000313" key="3">
    <source>
        <dbReference type="Proteomes" id="UP000253729"/>
    </source>
</evidence>
<evidence type="ECO:0008006" key="4">
    <source>
        <dbReference type="Google" id="ProtNLM"/>
    </source>
</evidence>
<dbReference type="RefSeq" id="XP_026619661.1">
    <property type="nucleotide sequence ID" value="XM_026775157.1"/>
</dbReference>
<keyword evidence="1" id="KW-1133">Transmembrane helix</keyword>
<feature type="transmembrane region" description="Helical" evidence="1">
    <location>
        <begin position="199"/>
        <end position="217"/>
    </location>
</feature>
<reference evidence="2 3" key="1">
    <citation type="submission" date="2018-07" db="EMBL/GenBank/DDBJ databases">
        <title>The genomes of Aspergillus section Nigri reveals drivers in fungal speciation.</title>
        <authorList>
            <consortium name="DOE Joint Genome Institute"/>
            <person name="Vesth T.C."/>
            <person name="Nybo J."/>
            <person name="Theobald S."/>
            <person name="Brandl J."/>
            <person name="Frisvad J.C."/>
            <person name="Nielsen K.F."/>
            <person name="Lyhne E.K."/>
            <person name="Kogle M.E."/>
            <person name="Kuo A."/>
            <person name="Riley R."/>
            <person name="Clum A."/>
            <person name="Nolan M."/>
            <person name="Lipzen A."/>
            <person name="Salamov A."/>
            <person name="Henrissat B."/>
            <person name="Wiebenga A."/>
            <person name="De vries R.P."/>
            <person name="Grigoriev I.V."/>
            <person name="Mortensen U.H."/>
            <person name="Andersen M.R."/>
            <person name="Baker S.E."/>
        </authorList>
    </citation>
    <scope>NUCLEOTIDE SEQUENCE [LARGE SCALE GENOMIC DNA]</scope>
    <source>
        <strain evidence="2 3">CBS 139.54b</strain>
    </source>
</reference>
<proteinExistence type="predicted"/>